<dbReference type="InterPro" id="IPR021937">
    <property type="entry name" value="DUF3551"/>
</dbReference>
<gene>
    <name evidence="2" type="ORF">FBZ96_106230</name>
</gene>
<evidence type="ECO:0000313" key="2">
    <source>
        <dbReference type="EMBL" id="TWA97179.1"/>
    </source>
</evidence>
<feature type="signal peptide" evidence="1">
    <location>
        <begin position="1"/>
        <end position="22"/>
    </location>
</feature>
<dbReference type="STRING" id="1803665.GCA_001641335_01039"/>
<dbReference type="EMBL" id="VITK01000006">
    <property type="protein sequence ID" value="TWA97179.1"/>
    <property type="molecule type" value="Genomic_DNA"/>
</dbReference>
<evidence type="ECO:0000313" key="3">
    <source>
        <dbReference type="Proteomes" id="UP000319949"/>
    </source>
</evidence>
<evidence type="ECO:0000256" key="1">
    <source>
        <dbReference type="SAM" id="SignalP"/>
    </source>
</evidence>
<sequence length="84" mass="9360">MRRPALALLVAGALLASAAAHAQTYDPRFPVCMQIYGPVGYADCRYATLEQCRYLAVGRSATCIVNPYFARNEPKARSRTRRDH</sequence>
<organism evidence="2 3">
    <name type="scientific">Bradyrhizobium stylosanthis</name>
    <dbReference type="NCBI Taxonomy" id="1803665"/>
    <lineage>
        <taxon>Bacteria</taxon>
        <taxon>Pseudomonadati</taxon>
        <taxon>Pseudomonadota</taxon>
        <taxon>Alphaproteobacteria</taxon>
        <taxon>Hyphomicrobiales</taxon>
        <taxon>Nitrobacteraceae</taxon>
        <taxon>Bradyrhizobium</taxon>
    </lineage>
</organism>
<dbReference type="Pfam" id="PF12071">
    <property type="entry name" value="DUF3551"/>
    <property type="match status" value="1"/>
</dbReference>
<dbReference type="RefSeq" id="WP_145665957.1">
    <property type="nucleotide sequence ID" value="NZ_VITK01000006.1"/>
</dbReference>
<reference evidence="2 3" key="1">
    <citation type="submission" date="2019-06" db="EMBL/GenBank/DDBJ databases">
        <title>Genomic Encyclopedia of Type Strains, Phase IV (KMG-V): Genome sequencing to study the core and pangenomes of soil and plant-associated prokaryotes.</title>
        <authorList>
            <person name="Whitman W."/>
        </authorList>
    </citation>
    <scope>NUCLEOTIDE SEQUENCE [LARGE SCALE GENOMIC DNA]</scope>
    <source>
        <strain evidence="2 3">BR 510</strain>
    </source>
</reference>
<feature type="chain" id="PRO_5022160400" evidence="1">
    <location>
        <begin position="23"/>
        <end position="84"/>
    </location>
</feature>
<comment type="caution">
    <text evidence="2">The sequence shown here is derived from an EMBL/GenBank/DDBJ whole genome shotgun (WGS) entry which is preliminary data.</text>
</comment>
<accession>A0A560DJ98</accession>
<dbReference type="OrthoDB" id="8229016at2"/>
<name>A0A560DJ98_9BRAD</name>
<dbReference type="AlphaFoldDB" id="A0A560DJ98"/>
<dbReference type="Proteomes" id="UP000319949">
    <property type="component" value="Unassembled WGS sequence"/>
</dbReference>
<protein>
    <submittedName>
        <fullName evidence="2">Uncharacterized protein DUF3551</fullName>
    </submittedName>
</protein>
<keyword evidence="1" id="KW-0732">Signal</keyword>
<keyword evidence="3" id="KW-1185">Reference proteome</keyword>
<proteinExistence type="predicted"/>